<gene>
    <name evidence="1" type="ORF">GPUH_LOCUS20378</name>
</gene>
<proteinExistence type="predicted"/>
<name>A0A183EHD8_9BILA</name>
<protein>
    <submittedName>
        <fullName evidence="1 3">Uncharacterized protein</fullName>
    </submittedName>
</protein>
<sequence>MKRSHNQAYIQLSFPGQCSDVIPVPPYSDPITLQIQTASMKSSALSRRLRKGNPLEALDTDEVLLSGFWVCH</sequence>
<evidence type="ECO:0000313" key="3">
    <source>
        <dbReference type="WBParaSite" id="GPUH_0002040401-mRNA-1"/>
    </source>
</evidence>
<dbReference type="EMBL" id="UYRT01090326">
    <property type="protein sequence ID" value="VDN35906.1"/>
    <property type="molecule type" value="Genomic_DNA"/>
</dbReference>
<dbReference type="Proteomes" id="UP000271098">
    <property type="component" value="Unassembled WGS sequence"/>
</dbReference>
<keyword evidence="2" id="KW-1185">Reference proteome</keyword>
<dbReference type="AlphaFoldDB" id="A0A183EHD8"/>
<evidence type="ECO:0000313" key="1">
    <source>
        <dbReference type="EMBL" id="VDN35906.1"/>
    </source>
</evidence>
<evidence type="ECO:0000313" key="2">
    <source>
        <dbReference type="Proteomes" id="UP000271098"/>
    </source>
</evidence>
<reference evidence="3" key="1">
    <citation type="submission" date="2016-06" db="UniProtKB">
        <authorList>
            <consortium name="WormBaseParasite"/>
        </authorList>
    </citation>
    <scope>IDENTIFICATION</scope>
</reference>
<organism evidence="3">
    <name type="scientific">Gongylonema pulchrum</name>
    <dbReference type="NCBI Taxonomy" id="637853"/>
    <lineage>
        <taxon>Eukaryota</taxon>
        <taxon>Metazoa</taxon>
        <taxon>Ecdysozoa</taxon>
        <taxon>Nematoda</taxon>
        <taxon>Chromadorea</taxon>
        <taxon>Rhabditida</taxon>
        <taxon>Spirurina</taxon>
        <taxon>Spiruromorpha</taxon>
        <taxon>Spiruroidea</taxon>
        <taxon>Gongylonematidae</taxon>
        <taxon>Gongylonema</taxon>
    </lineage>
</organism>
<dbReference type="WBParaSite" id="GPUH_0002040401-mRNA-1">
    <property type="protein sequence ID" value="GPUH_0002040401-mRNA-1"/>
    <property type="gene ID" value="GPUH_0002040401"/>
</dbReference>
<accession>A0A183EHD8</accession>
<reference evidence="1 2" key="2">
    <citation type="submission" date="2018-11" db="EMBL/GenBank/DDBJ databases">
        <authorList>
            <consortium name="Pathogen Informatics"/>
        </authorList>
    </citation>
    <scope>NUCLEOTIDE SEQUENCE [LARGE SCALE GENOMIC DNA]</scope>
</reference>